<dbReference type="OMA" id="KNWWEEL"/>
<dbReference type="GeneTree" id="ENSGT00390000012351"/>
<sequence>MGGTPRTSRELPSIAGQMMDSKTENEVSHNLEQRFHQDATYYAVNYSHGRKTNEAFPDKTEDFTKKRYPVNRSGNNTGRVKRVVSCKRKSHHPLARRKQPGKTFFPSNNDGQQEPLVLDSLEFPVNTINRRRTGDTGLDQDECSLFSELSQDHGTMMEVLSGRSLRLKVSSTLWHRNVGELLAYFLRIPDTSVFVDFLPQLTKSIHEMSPRITIGCCVDLFPLVQKILTSPYEEYLLVGLKWINSVLIRWSEELKTSGSSQSTTGPVDINFQVFNQQLSDFWHQEPSLKYLPGPAGDLAKVIDSFLPGVQWRSG</sequence>
<keyword evidence="2" id="KW-0963">Cytoplasm</keyword>
<organism evidence="6 7">
    <name type="scientific">Takifugu rubripes</name>
    <name type="common">Japanese pufferfish</name>
    <name type="synonym">Fugu rubripes</name>
    <dbReference type="NCBI Taxonomy" id="31033"/>
    <lineage>
        <taxon>Eukaryota</taxon>
        <taxon>Metazoa</taxon>
        <taxon>Chordata</taxon>
        <taxon>Craniata</taxon>
        <taxon>Vertebrata</taxon>
        <taxon>Euteleostomi</taxon>
        <taxon>Actinopterygii</taxon>
        <taxon>Neopterygii</taxon>
        <taxon>Teleostei</taxon>
        <taxon>Neoteleostei</taxon>
        <taxon>Acanthomorphata</taxon>
        <taxon>Eupercaria</taxon>
        <taxon>Tetraodontiformes</taxon>
        <taxon>Tetradontoidea</taxon>
        <taxon>Tetraodontidae</taxon>
        <taxon>Takifugu</taxon>
    </lineage>
</organism>
<dbReference type="STRING" id="31033.ENSTRUP00000057560"/>
<evidence type="ECO:0000256" key="2">
    <source>
        <dbReference type="ARBA" id="ARBA00022490"/>
    </source>
</evidence>
<feature type="region of interest" description="Disordered" evidence="4">
    <location>
        <begin position="90"/>
        <end position="110"/>
    </location>
</feature>
<dbReference type="AlphaFoldDB" id="A0A3B5KNB4"/>
<reference evidence="6 7" key="1">
    <citation type="journal article" date="2011" name="Genome Biol. Evol.">
        <title>Integration of the genetic map and genome assembly of fugu facilitates insights into distinct features of genome evolution in teleosts and mammals.</title>
        <authorList>
            <person name="Kai W."/>
            <person name="Kikuchi K."/>
            <person name="Tohari S."/>
            <person name="Chew A.K."/>
            <person name="Tay A."/>
            <person name="Fujiwara A."/>
            <person name="Hosoya S."/>
            <person name="Suetake H."/>
            <person name="Naruse K."/>
            <person name="Brenner S."/>
            <person name="Suzuki Y."/>
            <person name="Venkatesh B."/>
        </authorList>
    </citation>
    <scope>NUCLEOTIDE SEQUENCE [LARGE SCALE GENOMIC DNA]</scope>
</reference>
<dbReference type="InParanoid" id="A0A3B5KNB4"/>
<evidence type="ECO:0000256" key="3">
    <source>
        <dbReference type="ARBA" id="ARBA00023212"/>
    </source>
</evidence>
<dbReference type="GO" id="GO:0005856">
    <property type="term" value="C:cytoskeleton"/>
    <property type="evidence" value="ECO:0007669"/>
    <property type="project" value="UniProtKB-SubCell"/>
</dbReference>
<dbReference type="InterPro" id="IPR042404">
    <property type="entry name" value="KATNBL1"/>
</dbReference>
<evidence type="ECO:0000256" key="4">
    <source>
        <dbReference type="SAM" id="MobiDB-lite"/>
    </source>
</evidence>
<dbReference type="GO" id="GO:0008017">
    <property type="term" value="F:microtubule binding"/>
    <property type="evidence" value="ECO:0007669"/>
    <property type="project" value="InterPro"/>
</dbReference>
<dbReference type="PANTHER" id="PTHR14682:SF1">
    <property type="entry name" value="KATNB1-LIKE PROTEIN 1"/>
    <property type="match status" value="1"/>
</dbReference>
<keyword evidence="7" id="KW-1185">Reference proteome</keyword>
<dbReference type="Ensembl" id="ENSTRUT00000057907.2">
    <property type="protein sequence ID" value="ENSTRUP00000057560.2"/>
    <property type="gene ID" value="ENSTRUG00000023531.2"/>
</dbReference>
<dbReference type="InterPro" id="IPR028021">
    <property type="entry name" value="Katanin_C-terminal"/>
</dbReference>
<evidence type="ECO:0000313" key="7">
    <source>
        <dbReference type="Proteomes" id="UP000005226"/>
    </source>
</evidence>
<feature type="domain" description="Katanin p80 subunit C-terminal" evidence="5">
    <location>
        <begin position="151"/>
        <end position="304"/>
    </location>
</feature>
<evidence type="ECO:0000256" key="1">
    <source>
        <dbReference type="ARBA" id="ARBA00004245"/>
    </source>
</evidence>
<evidence type="ECO:0000259" key="5">
    <source>
        <dbReference type="Pfam" id="PF13925"/>
    </source>
</evidence>
<dbReference type="PANTHER" id="PTHR14682">
    <property type="entry name" value="KATNB1-LIKE PROTEIN 1"/>
    <property type="match status" value="1"/>
</dbReference>
<dbReference type="GO" id="GO:0005730">
    <property type="term" value="C:nucleolus"/>
    <property type="evidence" value="ECO:0007669"/>
    <property type="project" value="TreeGrafter"/>
</dbReference>
<evidence type="ECO:0000313" key="6">
    <source>
        <dbReference type="Ensembl" id="ENSTRUP00000057560.2"/>
    </source>
</evidence>
<dbReference type="Pfam" id="PF13925">
    <property type="entry name" value="Katanin_con80"/>
    <property type="match status" value="1"/>
</dbReference>
<reference evidence="6" key="2">
    <citation type="submission" date="2025-08" db="UniProtKB">
        <authorList>
            <consortium name="Ensembl"/>
        </authorList>
    </citation>
    <scope>IDENTIFICATION</scope>
</reference>
<keyword evidence="3" id="KW-0206">Cytoskeleton</keyword>
<comment type="subcellular location">
    <subcellularLocation>
        <location evidence="1">Cytoplasm</location>
        <location evidence="1">Cytoskeleton</location>
    </subcellularLocation>
</comment>
<accession>A0A3B5KNB4</accession>
<name>A0A3B5KNB4_TAKRU</name>
<dbReference type="Proteomes" id="UP000005226">
    <property type="component" value="Chromosome 2"/>
</dbReference>
<gene>
    <name evidence="6" type="primary">LOC105418154</name>
</gene>
<feature type="region of interest" description="Disordered" evidence="4">
    <location>
        <begin position="1"/>
        <end position="27"/>
    </location>
</feature>
<proteinExistence type="predicted"/>
<feature type="compositionally biased region" description="Basic residues" evidence="4">
    <location>
        <begin position="90"/>
        <end position="100"/>
    </location>
</feature>
<protein>
    <submittedName>
        <fullName evidence="6">KATNB1-like protein 1</fullName>
    </submittedName>
</protein>
<reference evidence="6" key="3">
    <citation type="submission" date="2025-09" db="UniProtKB">
        <authorList>
            <consortium name="Ensembl"/>
        </authorList>
    </citation>
    <scope>IDENTIFICATION</scope>
</reference>